<sequence>MPETITIEAQKRTVRGKQVRALRRQGILPAVIYGRIGKEQLEPILIQFDLHDASLIIKKLTGSSLVTIDVEGEKYPAIIREIQKDIIYGTLRHVDFMAVSLTEKLQTAVSIELVGQSPAEINLAAVVVTGISELEIECLPQDLPERIEVDATQLVDIDSVIHVKDIKLSDKITILTDPEELIASVTHVAIEEEPAEEEGELADLLDKDVEPEVIEKGRGEDALESEEE</sequence>
<evidence type="ECO:0000256" key="2">
    <source>
        <dbReference type="ARBA" id="ARBA00022884"/>
    </source>
</evidence>
<evidence type="ECO:0000256" key="1">
    <source>
        <dbReference type="ARBA" id="ARBA00022730"/>
    </source>
</evidence>
<evidence type="ECO:0000256" key="6">
    <source>
        <dbReference type="SAM" id="MobiDB-lite"/>
    </source>
</evidence>
<feature type="compositionally biased region" description="Acidic residues" evidence="6">
    <location>
        <begin position="192"/>
        <end position="203"/>
    </location>
</feature>
<dbReference type="PANTHER" id="PTHR33284:SF1">
    <property type="entry name" value="RIBOSOMAL PROTEIN L25_GLN-TRNA SYNTHETASE, ANTI-CODON-BINDING DOMAIN-CONTAINING PROTEIN"/>
    <property type="match status" value="1"/>
</dbReference>
<accession>A0A1Y6K4S9</accession>
<dbReference type="Pfam" id="PF14693">
    <property type="entry name" value="Ribosomal_TL5_C"/>
    <property type="match status" value="1"/>
</dbReference>
<dbReference type="InterPro" id="IPR020056">
    <property type="entry name" value="Rbsml_bL25/Gln-tRNA_synth_N"/>
</dbReference>
<reference evidence="10" key="1">
    <citation type="submission" date="2017-05" db="EMBL/GenBank/DDBJ databases">
        <authorList>
            <person name="Kirkegaard R."/>
            <person name="Mcilroy J S."/>
        </authorList>
    </citation>
    <scope>NUCLEOTIDE SEQUENCE [LARGE SCALE GENOMIC DNA]</scope>
</reference>
<dbReference type="OrthoDB" id="9790002at2"/>
<comment type="similarity">
    <text evidence="5">Belongs to the bacterial ribosomal protein bL25 family. CTC subfamily.</text>
</comment>
<name>A0A1Y6K4S9_9CHLR</name>
<dbReference type="RefSeq" id="WP_087862450.1">
    <property type="nucleotide sequence ID" value="NZ_LT859958.1"/>
</dbReference>
<comment type="subunit">
    <text evidence="5">Part of the 50S ribosomal subunit; part of the 5S rRNA/L5/L18/L25 subcomplex. Contacts the 5S rRNA. Binds to the 5S rRNA independently of L5 and L18.</text>
</comment>
<evidence type="ECO:0000256" key="5">
    <source>
        <dbReference type="HAMAP-Rule" id="MF_01334"/>
    </source>
</evidence>
<dbReference type="Pfam" id="PF01386">
    <property type="entry name" value="Ribosomal_L25p"/>
    <property type="match status" value="1"/>
</dbReference>
<keyword evidence="2 5" id="KW-0694">RNA-binding</keyword>
<organism evidence="9 10">
    <name type="scientific">Candidatus Brevifilum fermentans</name>
    <dbReference type="NCBI Taxonomy" id="1986204"/>
    <lineage>
        <taxon>Bacteria</taxon>
        <taxon>Bacillati</taxon>
        <taxon>Chloroflexota</taxon>
        <taxon>Anaerolineae</taxon>
        <taxon>Anaerolineales</taxon>
        <taxon>Anaerolineaceae</taxon>
        <taxon>Candidatus Brevifilum</taxon>
    </lineage>
</organism>
<dbReference type="SUPFAM" id="SSF50715">
    <property type="entry name" value="Ribosomal protein L25-like"/>
    <property type="match status" value="1"/>
</dbReference>
<comment type="function">
    <text evidence="5">This is one of the proteins that binds to the 5S RNA in the ribosome where it forms part of the central protuberance.</text>
</comment>
<evidence type="ECO:0000259" key="8">
    <source>
        <dbReference type="Pfam" id="PF14693"/>
    </source>
</evidence>
<dbReference type="AlphaFoldDB" id="A0A1Y6K4S9"/>
<feature type="region of interest" description="Disordered" evidence="6">
    <location>
        <begin position="192"/>
        <end position="228"/>
    </location>
</feature>
<dbReference type="InterPro" id="IPR001021">
    <property type="entry name" value="Ribosomal_bL25_long"/>
</dbReference>
<evidence type="ECO:0000256" key="3">
    <source>
        <dbReference type="ARBA" id="ARBA00022980"/>
    </source>
</evidence>
<dbReference type="Proteomes" id="UP000195514">
    <property type="component" value="Chromosome I"/>
</dbReference>
<evidence type="ECO:0000313" key="10">
    <source>
        <dbReference type="Proteomes" id="UP000195514"/>
    </source>
</evidence>
<dbReference type="HAMAP" id="MF_01334">
    <property type="entry name" value="Ribosomal_bL25_CTC"/>
    <property type="match status" value="1"/>
</dbReference>
<dbReference type="GO" id="GO:0003735">
    <property type="term" value="F:structural constituent of ribosome"/>
    <property type="evidence" value="ECO:0007669"/>
    <property type="project" value="InterPro"/>
</dbReference>
<dbReference type="EMBL" id="LT859958">
    <property type="protein sequence ID" value="SMX54624.1"/>
    <property type="molecule type" value="Genomic_DNA"/>
</dbReference>
<evidence type="ECO:0000259" key="7">
    <source>
        <dbReference type="Pfam" id="PF01386"/>
    </source>
</evidence>
<dbReference type="NCBIfam" id="TIGR00731">
    <property type="entry name" value="bL25_bact_ctc"/>
    <property type="match status" value="1"/>
</dbReference>
<protein>
    <recommendedName>
        <fullName evidence="5">Large ribosomal subunit protein bL25</fullName>
    </recommendedName>
    <alternativeName>
        <fullName evidence="5">General stress protein CTC</fullName>
    </alternativeName>
</protein>
<feature type="domain" description="Large ribosomal subunit protein bL25 beta" evidence="8">
    <location>
        <begin position="104"/>
        <end position="187"/>
    </location>
</feature>
<dbReference type="InterPro" id="IPR020057">
    <property type="entry name" value="Ribosomal_bL25_b-dom"/>
</dbReference>
<gene>
    <name evidence="5 9" type="primary">rplY</name>
    <name evidence="5" type="synonym">ctc</name>
    <name evidence="9" type="ORF">CFX1CAM_1559</name>
</gene>
<keyword evidence="10" id="KW-1185">Reference proteome</keyword>
<dbReference type="InterPro" id="IPR029751">
    <property type="entry name" value="Ribosomal_L25_dom"/>
</dbReference>
<dbReference type="GO" id="GO:0006412">
    <property type="term" value="P:translation"/>
    <property type="evidence" value="ECO:0007669"/>
    <property type="project" value="UniProtKB-UniRule"/>
</dbReference>
<keyword evidence="3 5" id="KW-0689">Ribosomal protein</keyword>
<evidence type="ECO:0000256" key="4">
    <source>
        <dbReference type="ARBA" id="ARBA00023274"/>
    </source>
</evidence>
<keyword evidence="1 5" id="KW-0699">rRNA-binding</keyword>
<dbReference type="PANTHER" id="PTHR33284">
    <property type="entry name" value="RIBOSOMAL PROTEIN L25/GLN-TRNA SYNTHETASE, ANTI-CODON-BINDING DOMAIN-CONTAINING PROTEIN"/>
    <property type="match status" value="1"/>
</dbReference>
<feature type="domain" description="Large ribosomal subunit protein bL25 L25" evidence="7">
    <location>
        <begin position="7"/>
        <end position="96"/>
    </location>
</feature>
<proteinExistence type="inferred from homology"/>
<dbReference type="InterPro" id="IPR020930">
    <property type="entry name" value="Ribosomal_uL5_bac-type"/>
</dbReference>
<feature type="compositionally biased region" description="Basic and acidic residues" evidence="6">
    <location>
        <begin position="204"/>
        <end position="221"/>
    </location>
</feature>
<evidence type="ECO:0000313" key="9">
    <source>
        <dbReference type="EMBL" id="SMX54624.1"/>
    </source>
</evidence>
<dbReference type="InterPro" id="IPR037121">
    <property type="entry name" value="Ribosomal_bL25_C"/>
</dbReference>
<dbReference type="GO" id="GO:0008097">
    <property type="term" value="F:5S rRNA binding"/>
    <property type="evidence" value="ECO:0007669"/>
    <property type="project" value="InterPro"/>
</dbReference>
<dbReference type="GO" id="GO:0022625">
    <property type="term" value="C:cytosolic large ribosomal subunit"/>
    <property type="evidence" value="ECO:0007669"/>
    <property type="project" value="TreeGrafter"/>
</dbReference>
<dbReference type="InterPro" id="IPR011035">
    <property type="entry name" value="Ribosomal_bL25/Gln-tRNA_synth"/>
</dbReference>
<keyword evidence="4 5" id="KW-0687">Ribonucleoprotein</keyword>
<dbReference type="Gene3D" id="2.170.120.20">
    <property type="entry name" value="Ribosomal protein L25, beta domain"/>
    <property type="match status" value="1"/>
</dbReference>
<dbReference type="KEGG" id="abat:CFX1CAM_1559"/>
<dbReference type="CDD" id="cd00495">
    <property type="entry name" value="Ribosomal_L25_TL5_CTC"/>
    <property type="match status" value="1"/>
</dbReference>
<dbReference type="Gene3D" id="2.40.240.10">
    <property type="entry name" value="Ribosomal Protein L25, Chain P"/>
    <property type="match status" value="1"/>
</dbReference>